<dbReference type="PRINTS" id="PR00344">
    <property type="entry name" value="BCTRLSENSOR"/>
</dbReference>
<evidence type="ECO:0000256" key="4">
    <source>
        <dbReference type="ARBA" id="ARBA00022553"/>
    </source>
</evidence>
<dbReference type="InterPro" id="IPR036097">
    <property type="entry name" value="HisK_dim/P_sf"/>
</dbReference>
<dbReference type="InterPro" id="IPR003594">
    <property type="entry name" value="HATPase_dom"/>
</dbReference>
<dbReference type="EC" id="2.7.13.3" evidence="3"/>
<gene>
    <name evidence="15" type="ORF">OHB35_27515</name>
</gene>
<dbReference type="Pfam" id="PF02518">
    <property type="entry name" value="HATPase_c"/>
    <property type="match status" value="1"/>
</dbReference>
<reference evidence="15 16" key="1">
    <citation type="submission" date="2022-10" db="EMBL/GenBank/DDBJ databases">
        <title>The complete genomes of actinobacterial strains from the NBC collection.</title>
        <authorList>
            <person name="Joergensen T.S."/>
            <person name="Alvarez Arevalo M."/>
            <person name="Sterndorff E.B."/>
            <person name="Faurdal D."/>
            <person name="Vuksanovic O."/>
            <person name="Mourched A.-S."/>
            <person name="Charusanti P."/>
            <person name="Shaw S."/>
            <person name="Blin K."/>
            <person name="Weber T."/>
        </authorList>
    </citation>
    <scope>NUCLEOTIDE SEQUENCE [LARGE SCALE GENOMIC DNA]</scope>
    <source>
        <strain evidence="15 16">NBC 01752</strain>
    </source>
</reference>
<evidence type="ECO:0000259" key="14">
    <source>
        <dbReference type="PROSITE" id="PS50885"/>
    </source>
</evidence>
<evidence type="ECO:0000256" key="11">
    <source>
        <dbReference type="ARBA" id="ARBA00023012"/>
    </source>
</evidence>
<dbReference type="Pfam" id="PF00512">
    <property type="entry name" value="HisKA"/>
    <property type="match status" value="1"/>
</dbReference>
<dbReference type="PANTHER" id="PTHR42878">
    <property type="entry name" value="TWO-COMPONENT HISTIDINE KINASE"/>
    <property type="match status" value="1"/>
</dbReference>
<dbReference type="GO" id="GO:0016301">
    <property type="term" value="F:kinase activity"/>
    <property type="evidence" value="ECO:0007669"/>
    <property type="project" value="UniProtKB-KW"/>
</dbReference>
<dbReference type="InterPro" id="IPR003660">
    <property type="entry name" value="HAMP_dom"/>
</dbReference>
<evidence type="ECO:0000256" key="2">
    <source>
        <dbReference type="ARBA" id="ARBA00004236"/>
    </source>
</evidence>
<accession>A0ABZ1HVF9</accession>
<dbReference type="SMART" id="SM00304">
    <property type="entry name" value="HAMP"/>
    <property type="match status" value="1"/>
</dbReference>
<comment type="catalytic activity">
    <reaction evidence="1">
        <text>ATP + protein L-histidine = ADP + protein N-phospho-L-histidine.</text>
        <dbReference type="EC" id="2.7.13.3"/>
    </reaction>
</comment>
<evidence type="ECO:0000256" key="1">
    <source>
        <dbReference type="ARBA" id="ARBA00000085"/>
    </source>
</evidence>
<dbReference type="EMBL" id="CP109135">
    <property type="protein sequence ID" value="WSD21693.1"/>
    <property type="molecule type" value="Genomic_DNA"/>
</dbReference>
<dbReference type="PROSITE" id="PS50109">
    <property type="entry name" value="HIS_KIN"/>
    <property type="match status" value="1"/>
</dbReference>
<keyword evidence="6" id="KW-0812">Transmembrane</keyword>
<evidence type="ECO:0000256" key="10">
    <source>
        <dbReference type="ARBA" id="ARBA00022989"/>
    </source>
</evidence>
<organism evidence="15 16">
    <name type="scientific">Streptomyces phaeochromogenes</name>
    <dbReference type="NCBI Taxonomy" id="1923"/>
    <lineage>
        <taxon>Bacteria</taxon>
        <taxon>Bacillati</taxon>
        <taxon>Actinomycetota</taxon>
        <taxon>Actinomycetes</taxon>
        <taxon>Kitasatosporales</taxon>
        <taxon>Streptomycetaceae</taxon>
        <taxon>Streptomyces</taxon>
        <taxon>Streptomyces phaeochromogenes group</taxon>
    </lineage>
</organism>
<feature type="domain" description="HAMP" evidence="14">
    <location>
        <begin position="180"/>
        <end position="232"/>
    </location>
</feature>
<dbReference type="InterPro" id="IPR003661">
    <property type="entry name" value="HisK_dim/P_dom"/>
</dbReference>
<evidence type="ECO:0000313" key="16">
    <source>
        <dbReference type="Proteomes" id="UP001340816"/>
    </source>
</evidence>
<dbReference type="CDD" id="cd00082">
    <property type="entry name" value="HisKA"/>
    <property type="match status" value="1"/>
</dbReference>
<evidence type="ECO:0000259" key="13">
    <source>
        <dbReference type="PROSITE" id="PS50109"/>
    </source>
</evidence>
<keyword evidence="4" id="KW-0597">Phosphoprotein</keyword>
<dbReference type="SUPFAM" id="SSF158472">
    <property type="entry name" value="HAMP domain-like"/>
    <property type="match status" value="1"/>
</dbReference>
<dbReference type="Gene3D" id="6.10.340.10">
    <property type="match status" value="1"/>
</dbReference>
<dbReference type="SMART" id="SM00387">
    <property type="entry name" value="HATPase_c"/>
    <property type="match status" value="1"/>
</dbReference>
<dbReference type="CDD" id="cd06225">
    <property type="entry name" value="HAMP"/>
    <property type="match status" value="1"/>
</dbReference>
<evidence type="ECO:0000256" key="8">
    <source>
        <dbReference type="ARBA" id="ARBA00022777"/>
    </source>
</evidence>
<keyword evidence="11" id="KW-0902">Two-component regulatory system</keyword>
<evidence type="ECO:0000256" key="3">
    <source>
        <dbReference type="ARBA" id="ARBA00012438"/>
    </source>
</evidence>
<dbReference type="PANTHER" id="PTHR42878:SF7">
    <property type="entry name" value="SENSOR HISTIDINE KINASE GLRK"/>
    <property type="match status" value="1"/>
</dbReference>
<dbReference type="SUPFAM" id="SSF55874">
    <property type="entry name" value="ATPase domain of HSP90 chaperone/DNA topoisomerase II/histidine kinase"/>
    <property type="match status" value="1"/>
</dbReference>
<keyword evidence="10" id="KW-1133">Transmembrane helix</keyword>
<evidence type="ECO:0000256" key="5">
    <source>
        <dbReference type="ARBA" id="ARBA00022679"/>
    </source>
</evidence>
<proteinExistence type="predicted"/>
<keyword evidence="5" id="KW-0808">Transferase</keyword>
<dbReference type="SUPFAM" id="SSF47384">
    <property type="entry name" value="Homodimeric domain of signal transducing histidine kinase"/>
    <property type="match status" value="1"/>
</dbReference>
<keyword evidence="8 15" id="KW-0418">Kinase</keyword>
<dbReference type="InterPro" id="IPR005467">
    <property type="entry name" value="His_kinase_dom"/>
</dbReference>
<evidence type="ECO:0000313" key="15">
    <source>
        <dbReference type="EMBL" id="WSD21693.1"/>
    </source>
</evidence>
<sequence length="467" mass="50110">MLVAAVSAGTTAALTYREARNSLLETAQDTAVTSFRDHVQQTAFALPMQGGPDLESVLRDIARKGKPHPWVVFAEYGSIRASSGENPVSTVITPELRRAARNPHGSFERVVKDGVPYLTIAMPMIFKASPDSELPSGLVLYAVMRMTDEQVNVDALLIAGRDGALPGLAVSLIPGLIAARSVLRPVRKLREAAQNMGSGRLDTRIPVRGSDELADLANTFNESAGQLEHSVRELREAEERARRFASDVSHELRTPLAGMLAVTEVLDEDADGLDADTARAVRLVSAETGKLAVLVEDLMEISRFDARAAELNADEVDVAEAIRKTLDNRHWTDDRIRTELPDGIRARLDPRRFDVVMANLVGNALRHGGAPVTVCLRTEARSPGPPVLITEVADSGPGIRPEALPHIFDRFYKADAARTRSAGSGLGLAITLENVKLHGGTIHAGNRPGGGAVFAVEIPLHVEGTGG</sequence>
<name>A0ABZ1HVF9_STRPH</name>
<dbReference type="InterPro" id="IPR004358">
    <property type="entry name" value="Sig_transdc_His_kin-like_C"/>
</dbReference>
<dbReference type="Proteomes" id="UP001340816">
    <property type="component" value="Chromosome"/>
</dbReference>
<evidence type="ECO:0000256" key="6">
    <source>
        <dbReference type="ARBA" id="ARBA00022692"/>
    </source>
</evidence>
<dbReference type="InterPro" id="IPR050351">
    <property type="entry name" value="BphY/WalK/GraS-like"/>
</dbReference>
<dbReference type="Gene3D" id="3.30.565.10">
    <property type="entry name" value="Histidine kinase-like ATPase, C-terminal domain"/>
    <property type="match status" value="1"/>
</dbReference>
<dbReference type="CDD" id="cd00075">
    <property type="entry name" value="HATPase"/>
    <property type="match status" value="1"/>
</dbReference>
<dbReference type="Gene3D" id="1.10.287.130">
    <property type="match status" value="1"/>
</dbReference>
<feature type="domain" description="Histidine kinase" evidence="13">
    <location>
        <begin position="247"/>
        <end position="462"/>
    </location>
</feature>
<protein>
    <recommendedName>
        <fullName evidence="12">Sensor-like histidine kinase SenX3</fullName>
        <ecNumber evidence="3">2.7.13.3</ecNumber>
    </recommendedName>
</protein>
<keyword evidence="10" id="KW-0472">Membrane</keyword>
<dbReference type="SMART" id="SM00388">
    <property type="entry name" value="HisKA"/>
    <property type="match status" value="1"/>
</dbReference>
<evidence type="ECO:0000256" key="9">
    <source>
        <dbReference type="ARBA" id="ARBA00022840"/>
    </source>
</evidence>
<dbReference type="InterPro" id="IPR036890">
    <property type="entry name" value="HATPase_C_sf"/>
</dbReference>
<dbReference type="Pfam" id="PF00672">
    <property type="entry name" value="HAMP"/>
    <property type="match status" value="1"/>
</dbReference>
<evidence type="ECO:0000256" key="12">
    <source>
        <dbReference type="ARBA" id="ARBA00039401"/>
    </source>
</evidence>
<comment type="subcellular location">
    <subcellularLocation>
        <location evidence="2">Cell membrane</location>
    </subcellularLocation>
</comment>
<dbReference type="PROSITE" id="PS50885">
    <property type="entry name" value="HAMP"/>
    <property type="match status" value="1"/>
</dbReference>
<evidence type="ECO:0000256" key="7">
    <source>
        <dbReference type="ARBA" id="ARBA00022741"/>
    </source>
</evidence>
<keyword evidence="7" id="KW-0547">Nucleotide-binding</keyword>
<keyword evidence="9" id="KW-0067">ATP-binding</keyword>
<keyword evidence="16" id="KW-1185">Reference proteome</keyword>